<dbReference type="PANTHER" id="PTHR24216">
    <property type="entry name" value="PAXILLIN-RELATED"/>
    <property type="match status" value="1"/>
</dbReference>
<comment type="caution">
    <text evidence="2">The sequence shown here is derived from an EMBL/GenBank/DDBJ whole genome shotgun (WGS) entry which is preliminary data.</text>
</comment>
<feature type="compositionally biased region" description="Acidic residues" evidence="1">
    <location>
        <begin position="1190"/>
        <end position="1201"/>
    </location>
</feature>
<feature type="compositionally biased region" description="Acidic residues" evidence="1">
    <location>
        <begin position="85"/>
        <end position="118"/>
    </location>
</feature>
<feature type="compositionally biased region" description="Basic and acidic residues" evidence="1">
    <location>
        <begin position="401"/>
        <end position="415"/>
    </location>
</feature>
<gene>
    <name evidence="2" type="ORF">C8A00DRAFT_16667</name>
</gene>
<feature type="compositionally biased region" description="Polar residues" evidence="1">
    <location>
        <begin position="822"/>
        <end position="847"/>
    </location>
</feature>
<feature type="compositionally biased region" description="Basic and acidic residues" evidence="1">
    <location>
        <begin position="771"/>
        <end position="797"/>
    </location>
</feature>
<feature type="compositionally biased region" description="Pro residues" evidence="1">
    <location>
        <begin position="886"/>
        <end position="895"/>
    </location>
</feature>
<name>A0AAN6VIM5_9PEZI</name>
<sequence length="1301" mass="141761">MPRKTPDLDRDFHIYVDPSCLSEPMDDETPATQMSAAPEEVQEPVAIPDSAGALIAEEATKDAEDMAAQDPPTPEPEVTPAVEPATEEQPEAEVEAEVEAEAEAEATEPEPVDIDTATDEPSAPEVEEVAEVVEVAAHAEDTITAADGSMADTSQETEVVEEAEVALEPDAVEELAPKPDQTDETCPQPEAESVPEPEGVEEPVSNDTIAEPEEPEQPATQDEAATPEVEHDNAASPEDCEVPEPVEADDVAPEELDTSAEVPLEEDAHDEIRELPIEDLDTPDQQDMDLDGEEERGRERSTVVDRKTSLRTEALIQAAARAVVARIEKRKSGVSADEEGDEEHDTSLLSTGSQDTYVLGDDAQSTYSEHHIPSRPQSSQSQARHIPSRSISSDEAGDSSSHNERDDDVFSDRSARSSLCSLDAHDFDIKTPQAKDSMSRRDSYAFSSTQAARVVSNFSTISGLSQYDKEQFIPTSRENRMPFRTPSEIRAMQMASPTPSVFSGSSPRSSKRHGGSGGSSSGMGPISRFGSPTVSAQYSPKGRSTPTRFKTPRKEAPLVLLHVTLLPLRWVWGGVLNALDAVNGKQQQFPVADNDDDVPPPPFEASEPLKTLHNAWRELQDRVGDTVLERGILLPHPQNDYEVLEERLLEALELPLRRRARILECGHYLGPANEDDDEEESEEEYTSQSGRTSETKRHWCSACRDEIRYEHFGAGKVFRVKVYASNGLMRAGAWEACWKEMERVDIEVEPVVDSALQSELERLGALQLEQEEQRQQEEQRRLEMELAPEPEPKREPTPDLLRADTPSLQQQQQAAPEADSQRAFTSSPAPGAMQLTSTSLVRASTPSEPIDTSDERRRRDEERLREIYGDMPAEPVVVAAAAVPQLPAPPPPQPEPHPHHQHHHHQQQQQFYPPPPPQPQMQPQQQMQMQMPLLTDGSSYPPHTTSNKPRPIVLDENSGFVELLMEAFKVLLRDPKNVAIIVLCVFLVVMMKGAGIGGQPQQQQHQVQVQGPAAAVMRGYEEVSVVGGAVPRVGVESSKVVVAVPQQQQEEVVEGYGVVEEAGSLSLPVGEGMAAANVVVAAASPPPQSLAVEESLPVVEEPVVMESLESESTPAVEEVLDEPETTVEEVVVGPSPLPDDVCAPRGLEYPITMVGEVLPPSAAEECSAPTPPTEDEPQHDQDGAGRCEMDTDTDTETDTEEAASAPESSSSTSVFIPGPFVTERKTVRVFETVTETVRVSVVTQTETVSTVVTAVPQTVEETVYETETVRITVSVPVEERKKSAAAAAKAKATKGCKGGWF</sequence>
<feature type="region of interest" description="Disordered" evidence="1">
    <location>
        <begin position="669"/>
        <end position="692"/>
    </location>
</feature>
<feature type="compositionally biased region" description="Acidic residues" evidence="1">
    <location>
        <begin position="277"/>
        <end position="294"/>
    </location>
</feature>
<protein>
    <recommendedName>
        <fullName evidence="4">Pathway-specific nitrogen regulator</fullName>
    </recommendedName>
</protein>
<feature type="compositionally biased region" description="Polar residues" evidence="1">
    <location>
        <begin position="530"/>
        <end position="548"/>
    </location>
</feature>
<feature type="region of interest" description="Disordered" evidence="1">
    <location>
        <begin position="495"/>
        <end position="550"/>
    </location>
</feature>
<proteinExistence type="predicted"/>
<organism evidence="2 3">
    <name type="scientific">Chaetomidium leptoderma</name>
    <dbReference type="NCBI Taxonomy" id="669021"/>
    <lineage>
        <taxon>Eukaryota</taxon>
        <taxon>Fungi</taxon>
        <taxon>Dikarya</taxon>
        <taxon>Ascomycota</taxon>
        <taxon>Pezizomycotina</taxon>
        <taxon>Sordariomycetes</taxon>
        <taxon>Sordariomycetidae</taxon>
        <taxon>Sordariales</taxon>
        <taxon>Chaetomiaceae</taxon>
        <taxon>Chaetomidium</taxon>
    </lineage>
</organism>
<feature type="compositionally biased region" description="Low complexity" evidence="1">
    <location>
        <begin position="1202"/>
        <end position="1213"/>
    </location>
</feature>
<dbReference type="PANTHER" id="PTHR24216:SF65">
    <property type="entry name" value="PAXILLIN-LIKE PROTEIN 1"/>
    <property type="match status" value="1"/>
</dbReference>
<evidence type="ECO:0000313" key="3">
    <source>
        <dbReference type="Proteomes" id="UP001302745"/>
    </source>
</evidence>
<dbReference type="EMBL" id="MU856992">
    <property type="protein sequence ID" value="KAK4151977.1"/>
    <property type="molecule type" value="Genomic_DNA"/>
</dbReference>
<feature type="region of interest" description="Disordered" evidence="1">
    <location>
        <begin position="1106"/>
        <end position="1125"/>
    </location>
</feature>
<feature type="compositionally biased region" description="Low complexity" evidence="1">
    <location>
        <begin position="377"/>
        <end position="400"/>
    </location>
</feature>
<feature type="compositionally biased region" description="Acidic residues" evidence="1">
    <location>
        <begin position="673"/>
        <end position="685"/>
    </location>
</feature>
<reference evidence="2" key="1">
    <citation type="journal article" date="2023" name="Mol. Phylogenet. Evol.">
        <title>Genome-scale phylogeny and comparative genomics of the fungal order Sordariales.</title>
        <authorList>
            <person name="Hensen N."/>
            <person name="Bonometti L."/>
            <person name="Westerberg I."/>
            <person name="Brannstrom I.O."/>
            <person name="Guillou S."/>
            <person name="Cros-Aarteil S."/>
            <person name="Calhoun S."/>
            <person name="Haridas S."/>
            <person name="Kuo A."/>
            <person name="Mondo S."/>
            <person name="Pangilinan J."/>
            <person name="Riley R."/>
            <person name="LaButti K."/>
            <person name="Andreopoulos B."/>
            <person name="Lipzen A."/>
            <person name="Chen C."/>
            <person name="Yan M."/>
            <person name="Daum C."/>
            <person name="Ng V."/>
            <person name="Clum A."/>
            <person name="Steindorff A."/>
            <person name="Ohm R.A."/>
            <person name="Martin F."/>
            <person name="Silar P."/>
            <person name="Natvig D.O."/>
            <person name="Lalanne C."/>
            <person name="Gautier V."/>
            <person name="Ament-Velasquez S.L."/>
            <person name="Kruys A."/>
            <person name="Hutchinson M.I."/>
            <person name="Powell A.J."/>
            <person name="Barry K."/>
            <person name="Miller A.N."/>
            <person name="Grigoriev I.V."/>
            <person name="Debuchy R."/>
            <person name="Gladieux P."/>
            <person name="Hiltunen Thoren M."/>
            <person name="Johannesson H."/>
        </authorList>
    </citation>
    <scope>NUCLEOTIDE SEQUENCE</scope>
    <source>
        <strain evidence="2">CBS 538.74</strain>
    </source>
</reference>
<feature type="region of interest" description="Disordered" evidence="1">
    <location>
        <begin position="770"/>
        <end position="860"/>
    </location>
</feature>
<evidence type="ECO:0008006" key="4">
    <source>
        <dbReference type="Google" id="ProtNLM"/>
    </source>
</evidence>
<feature type="compositionally biased region" description="Basic and acidic residues" evidence="1">
    <location>
        <begin position="295"/>
        <end position="310"/>
    </location>
</feature>
<feature type="region of interest" description="Disordered" evidence="1">
    <location>
        <begin position="1162"/>
        <end position="1216"/>
    </location>
</feature>
<dbReference type="Proteomes" id="UP001302745">
    <property type="component" value="Unassembled WGS sequence"/>
</dbReference>
<evidence type="ECO:0000313" key="2">
    <source>
        <dbReference type="EMBL" id="KAK4151977.1"/>
    </source>
</evidence>
<feature type="compositionally biased region" description="Acidic residues" evidence="1">
    <location>
        <begin position="158"/>
        <end position="173"/>
    </location>
</feature>
<feature type="compositionally biased region" description="Low complexity" evidence="1">
    <location>
        <begin position="499"/>
        <end position="508"/>
    </location>
</feature>
<feature type="compositionally biased region" description="Acidic residues" evidence="1">
    <location>
        <begin position="238"/>
        <end position="269"/>
    </location>
</feature>
<feature type="region of interest" description="Disordered" evidence="1">
    <location>
        <begin position="18"/>
        <end position="313"/>
    </location>
</feature>
<feature type="compositionally biased region" description="Polar residues" evidence="1">
    <location>
        <begin position="347"/>
        <end position="356"/>
    </location>
</feature>
<accession>A0AAN6VIM5</accession>
<feature type="region of interest" description="Disordered" evidence="1">
    <location>
        <begin position="329"/>
        <end position="450"/>
    </location>
</feature>
<evidence type="ECO:0000256" key="1">
    <source>
        <dbReference type="SAM" id="MobiDB-lite"/>
    </source>
</evidence>
<keyword evidence="3" id="KW-1185">Reference proteome</keyword>
<feature type="region of interest" description="Disordered" evidence="1">
    <location>
        <begin position="884"/>
        <end position="928"/>
    </location>
</feature>
<reference evidence="2" key="2">
    <citation type="submission" date="2023-05" db="EMBL/GenBank/DDBJ databases">
        <authorList>
            <consortium name="Lawrence Berkeley National Laboratory"/>
            <person name="Steindorff A."/>
            <person name="Hensen N."/>
            <person name="Bonometti L."/>
            <person name="Westerberg I."/>
            <person name="Brannstrom I.O."/>
            <person name="Guillou S."/>
            <person name="Cros-Aarteil S."/>
            <person name="Calhoun S."/>
            <person name="Haridas S."/>
            <person name="Kuo A."/>
            <person name="Mondo S."/>
            <person name="Pangilinan J."/>
            <person name="Riley R."/>
            <person name="Labutti K."/>
            <person name="Andreopoulos B."/>
            <person name="Lipzen A."/>
            <person name="Chen C."/>
            <person name="Yanf M."/>
            <person name="Daum C."/>
            <person name="Ng V."/>
            <person name="Clum A."/>
            <person name="Ohm R."/>
            <person name="Martin F."/>
            <person name="Silar P."/>
            <person name="Natvig D."/>
            <person name="Lalanne C."/>
            <person name="Gautier V."/>
            <person name="Ament-Velasquez S.L."/>
            <person name="Kruys A."/>
            <person name="Hutchinson M.I."/>
            <person name="Powell A.J."/>
            <person name="Barry K."/>
            <person name="Miller A.N."/>
            <person name="Grigoriev I.V."/>
            <person name="Debuchy R."/>
            <person name="Gladieux P."/>
            <person name="Thoren M.H."/>
            <person name="Johannesson H."/>
        </authorList>
    </citation>
    <scope>NUCLEOTIDE SEQUENCE</scope>
    <source>
        <strain evidence="2">CBS 538.74</strain>
    </source>
</reference>
<feature type="compositionally biased region" description="Basic and acidic residues" evidence="1">
    <location>
        <begin position="1176"/>
        <end position="1189"/>
    </location>
</feature>